<dbReference type="Proteomes" id="UP000325243">
    <property type="component" value="Unassembled WGS sequence"/>
</dbReference>
<gene>
    <name evidence="2" type="ORF">FYC51_06255</name>
</gene>
<evidence type="ECO:0000313" key="3">
    <source>
        <dbReference type="Proteomes" id="UP000325243"/>
    </source>
</evidence>
<reference evidence="2 3" key="1">
    <citation type="submission" date="2019-08" db="EMBL/GenBank/DDBJ databases">
        <authorList>
            <person name="Hu J."/>
        </authorList>
    </citation>
    <scope>NUCLEOTIDE SEQUENCE [LARGE SCALE GENOMIC DNA]</scope>
    <source>
        <strain evidence="2 3">NEAU-184</strain>
    </source>
</reference>
<keyword evidence="3" id="KW-1185">Reference proteome</keyword>
<dbReference type="AlphaFoldDB" id="A0A5S4V2C2"/>
<name>A0A5S4V2C2_9MICO</name>
<dbReference type="EMBL" id="VSSB01000001">
    <property type="protein sequence ID" value="TYL53287.1"/>
    <property type="molecule type" value="Genomic_DNA"/>
</dbReference>
<evidence type="ECO:0000313" key="2">
    <source>
        <dbReference type="EMBL" id="TYL53287.1"/>
    </source>
</evidence>
<accession>A0A5S4V2C2</accession>
<protein>
    <submittedName>
        <fullName evidence="2">Uncharacterized protein</fullName>
    </submittedName>
</protein>
<dbReference type="RefSeq" id="WP_148732756.1">
    <property type="nucleotide sequence ID" value="NZ_VSSB01000001.1"/>
</dbReference>
<evidence type="ECO:0000256" key="1">
    <source>
        <dbReference type="SAM" id="MobiDB-lite"/>
    </source>
</evidence>
<proteinExistence type="predicted"/>
<organism evidence="2 3">
    <name type="scientific">Agromyces mariniharenae</name>
    <dbReference type="NCBI Taxonomy" id="2604423"/>
    <lineage>
        <taxon>Bacteria</taxon>
        <taxon>Bacillati</taxon>
        <taxon>Actinomycetota</taxon>
        <taxon>Actinomycetes</taxon>
        <taxon>Micrococcales</taxon>
        <taxon>Microbacteriaceae</taxon>
        <taxon>Agromyces</taxon>
    </lineage>
</organism>
<comment type="caution">
    <text evidence="2">The sequence shown here is derived from an EMBL/GenBank/DDBJ whole genome shotgun (WGS) entry which is preliminary data.</text>
</comment>
<sequence>MSTTHDTDRGAIERWWPHLSIEGKHRLLAELTAPIDAETAAEIESITGEPAPDRLTPAEQRFVLTQIEPVD</sequence>
<feature type="region of interest" description="Disordered" evidence="1">
    <location>
        <begin position="46"/>
        <end position="71"/>
    </location>
</feature>